<comment type="similarity">
    <text evidence="1">Belongs to the peptidase M16 family.</text>
</comment>
<dbReference type="PANTHER" id="PTHR11851:SF49">
    <property type="entry name" value="MITOCHONDRIAL-PROCESSING PEPTIDASE SUBUNIT ALPHA"/>
    <property type="match status" value="1"/>
</dbReference>
<evidence type="ECO:0000313" key="4">
    <source>
        <dbReference type="EMBL" id="AMW06413.1"/>
    </source>
</evidence>
<sequence length="436" mass="48276">MHIPVESYHLPNGLHVVFSEDHTAPIVAVNLWYHVGSANERLDRTGFAHLFEHMLFQGSANVEANEHFELVQRAGGTLNGSTWLDRTNYYETLPSHQLALALWLEADRMGRMLPAMTQQKLDTQRDVVKNERRWSVDNQPYGTWWERLPALAFPEEHPFNHSLIGSMEHLTDASLDDVADFFRTYYTPDNAVLTVAGDFDRAEAVRLIEEYYGPIPRGTARPPLRDMSVPPTLGNTRREVVPDAVALPRLFVACRTPVFGTDGYYAASLAAAVLGLRTGCRLEQSLVRRQRVASQASAFTYDLAKGSDLLVVDATAHPGVTVEQLEAAVLAELDAMATTGVTEDEVTRARALIETSFVMSMQSAAERADQLSRFATYFGDPTLINTQVARYQATSAADVSRLARERLGADNRVLLVFVPADEPPAETDMALAEATA</sequence>
<gene>
    <name evidence="4" type="ORF">GEMMAAP_19735</name>
</gene>
<organism evidence="4 5">
    <name type="scientific">Gemmatimonas phototrophica</name>
    <dbReference type="NCBI Taxonomy" id="1379270"/>
    <lineage>
        <taxon>Bacteria</taxon>
        <taxon>Pseudomonadati</taxon>
        <taxon>Gemmatimonadota</taxon>
        <taxon>Gemmatimonadia</taxon>
        <taxon>Gemmatimonadales</taxon>
        <taxon>Gemmatimonadaceae</taxon>
        <taxon>Gemmatimonas</taxon>
    </lineage>
</organism>
<evidence type="ECO:0000259" key="2">
    <source>
        <dbReference type="Pfam" id="PF00675"/>
    </source>
</evidence>
<dbReference type="Pfam" id="PF05193">
    <property type="entry name" value="Peptidase_M16_C"/>
    <property type="match status" value="1"/>
</dbReference>
<protein>
    <recommendedName>
        <fullName evidence="6">Peptidase M16</fullName>
    </recommendedName>
</protein>
<reference evidence="4 5" key="2">
    <citation type="journal article" date="2016" name="Environ. Microbiol. Rep.">
        <title>Metagenomic evidence for the presence of phototrophic Gemmatimonadetes bacteria in diverse environments.</title>
        <authorList>
            <person name="Zeng Y."/>
            <person name="Baumbach J."/>
            <person name="Barbosa E.G."/>
            <person name="Azevedo V."/>
            <person name="Zhang C."/>
            <person name="Koblizek M."/>
        </authorList>
    </citation>
    <scope>NUCLEOTIDE SEQUENCE [LARGE SCALE GENOMIC DNA]</scope>
    <source>
        <strain evidence="4 5">AP64</strain>
    </source>
</reference>
<dbReference type="GO" id="GO:0046872">
    <property type="term" value="F:metal ion binding"/>
    <property type="evidence" value="ECO:0007669"/>
    <property type="project" value="InterPro"/>
</dbReference>
<dbReference type="InterPro" id="IPR011765">
    <property type="entry name" value="Pept_M16_N"/>
</dbReference>
<dbReference type="OrthoDB" id="9811314at2"/>
<feature type="domain" description="Peptidase M16 C-terminal" evidence="3">
    <location>
        <begin position="173"/>
        <end position="351"/>
    </location>
</feature>
<evidence type="ECO:0000259" key="3">
    <source>
        <dbReference type="Pfam" id="PF05193"/>
    </source>
</evidence>
<dbReference type="InterPro" id="IPR050361">
    <property type="entry name" value="MPP/UQCRC_Complex"/>
</dbReference>
<dbReference type="eggNOG" id="COG0612">
    <property type="taxonomic scope" value="Bacteria"/>
</dbReference>
<dbReference type="Gene3D" id="3.30.830.10">
    <property type="entry name" value="Metalloenzyme, LuxS/M16 peptidase-like"/>
    <property type="match status" value="2"/>
</dbReference>
<feature type="domain" description="Peptidase M16 N-terminal" evidence="2">
    <location>
        <begin position="16"/>
        <end position="138"/>
    </location>
</feature>
<dbReference type="AlphaFoldDB" id="A0A143BP64"/>
<dbReference type="PANTHER" id="PTHR11851">
    <property type="entry name" value="METALLOPROTEASE"/>
    <property type="match status" value="1"/>
</dbReference>
<dbReference type="KEGG" id="gph:GEMMAAP_19735"/>
<evidence type="ECO:0000256" key="1">
    <source>
        <dbReference type="ARBA" id="ARBA00007261"/>
    </source>
</evidence>
<keyword evidence="5" id="KW-1185">Reference proteome</keyword>
<accession>A0A143BP64</accession>
<evidence type="ECO:0000313" key="5">
    <source>
        <dbReference type="Proteomes" id="UP000076404"/>
    </source>
</evidence>
<evidence type="ECO:0008006" key="6">
    <source>
        <dbReference type="Google" id="ProtNLM"/>
    </source>
</evidence>
<name>A0A143BP64_9BACT</name>
<dbReference type="EMBL" id="CP011454">
    <property type="protein sequence ID" value="AMW06413.1"/>
    <property type="molecule type" value="Genomic_DNA"/>
</dbReference>
<dbReference type="STRING" id="1379270.GEMMAAP_19735"/>
<dbReference type="InterPro" id="IPR011249">
    <property type="entry name" value="Metalloenz_LuxS/M16"/>
</dbReference>
<dbReference type="Proteomes" id="UP000076404">
    <property type="component" value="Chromosome"/>
</dbReference>
<reference evidence="4 5" key="1">
    <citation type="journal article" date="2014" name="Proc. Natl. Acad. Sci. U.S.A.">
        <title>Functional type 2 photosynthetic reaction centers found in the rare bacterial phylum Gemmatimonadetes.</title>
        <authorList>
            <person name="Zeng Y."/>
            <person name="Feng F."/>
            <person name="Medova H."/>
            <person name="Dean J."/>
            <person name="Koblizek M."/>
        </authorList>
    </citation>
    <scope>NUCLEOTIDE SEQUENCE [LARGE SCALE GENOMIC DNA]</scope>
    <source>
        <strain evidence="4 5">AP64</strain>
    </source>
</reference>
<dbReference type="InterPro" id="IPR007863">
    <property type="entry name" value="Peptidase_M16_C"/>
</dbReference>
<dbReference type="SUPFAM" id="SSF63411">
    <property type="entry name" value="LuxS/MPP-like metallohydrolase"/>
    <property type="match status" value="2"/>
</dbReference>
<proteinExistence type="inferred from homology"/>
<dbReference type="Pfam" id="PF00675">
    <property type="entry name" value="Peptidase_M16"/>
    <property type="match status" value="1"/>
</dbReference>
<dbReference type="RefSeq" id="WP_026848917.1">
    <property type="nucleotide sequence ID" value="NZ_CP011454.1"/>
</dbReference>